<dbReference type="VEuPathDB" id="FungiDB:L203_00325"/>
<proteinExistence type="predicted"/>
<feature type="region of interest" description="Disordered" evidence="1">
    <location>
        <begin position="411"/>
        <end position="437"/>
    </location>
</feature>
<dbReference type="OrthoDB" id="2563978at2759"/>
<dbReference type="GeneID" id="91084233"/>
<feature type="compositionally biased region" description="Polar residues" evidence="1">
    <location>
        <begin position="295"/>
        <end position="306"/>
    </location>
</feature>
<gene>
    <name evidence="3" type="ORF">L203_100017</name>
</gene>
<dbReference type="Proteomes" id="UP000094043">
    <property type="component" value="Chromosome 1"/>
</dbReference>
<feature type="region of interest" description="Disordered" evidence="1">
    <location>
        <begin position="450"/>
        <end position="516"/>
    </location>
</feature>
<feature type="transmembrane region" description="Helical" evidence="2">
    <location>
        <begin position="235"/>
        <end position="260"/>
    </location>
</feature>
<keyword evidence="2" id="KW-0812">Transmembrane</keyword>
<feature type="compositionally biased region" description="Polar residues" evidence="1">
    <location>
        <begin position="452"/>
        <end position="483"/>
    </location>
</feature>
<keyword evidence="2" id="KW-0472">Membrane</keyword>
<accession>A0A1E3IZX7</accession>
<reference evidence="3" key="2">
    <citation type="journal article" date="2022" name="Elife">
        <title>Obligate sexual reproduction of a homothallic fungus closely related to the Cryptococcus pathogenic species complex.</title>
        <authorList>
            <person name="Passer A.R."/>
            <person name="Clancey S.A."/>
            <person name="Shea T."/>
            <person name="David-Palma M."/>
            <person name="Averette A.F."/>
            <person name="Boekhout T."/>
            <person name="Porcel B.M."/>
            <person name="Nowrousian M."/>
            <person name="Cuomo C.A."/>
            <person name="Sun S."/>
            <person name="Heitman J."/>
            <person name="Coelho M.A."/>
        </authorList>
    </citation>
    <scope>NUCLEOTIDE SEQUENCE</scope>
    <source>
        <strain evidence="3">CBS 7841</strain>
    </source>
</reference>
<dbReference type="RefSeq" id="XP_066065582.1">
    <property type="nucleotide sequence ID" value="XM_066209485.1"/>
</dbReference>
<feature type="region of interest" description="Disordered" evidence="1">
    <location>
        <begin position="287"/>
        <end position="313"/>
    </location>
</feature>
<protein>
    <submittedName>
        <fullName evidence="3">Uncharacterized protein</fullName>
    </submittedName>
</protein>
<dbReference type="KEGG" id="cdep:91084233"/>
<dbReference type="AlphaFoldDB" id="A0A1E3IZX7"/>
<feature type="compositionally biased region" description="Basic and acidic residues" evidence="1">
    <location>
        <begin position="567"/>
        <end position="579"/>
    </location>
</feature>
<feature type="region of interest" description="Disordered" evidence="1">
    <location>
        <begin position="555"/>
        <end position="755"/>
    </location>
</feature>
<reference evidence="3" key="1">
    <citation type="submission" date="2016-06" db="EMBL/GenBank/DDBJ databases">
        <authorList>
            <person name="Cuomo C."/>
            <person name="Litvintseva A."/>
            <person name="Heitman J."/>
            <person name="Chen Y."/>
            <person name="Sun S."/>
            <person name="Springer D."/>
            <person name="Dromer F."/>
            <person name="Young S."/>
            <person name="Zeng Q."/>
            <person name="Chapman S."/>
            <person name="Gujja S."/>
            <person name="Saif S."/>
            <person name="Birren B."/>
        </authorList>
    </citation>
    <scope>NUCLEOTIDE SEQUENCE</scope>
    <source>
        <strain evidence="3">CBS 7841</strain>
    </source>
</reference>
<name>A0A1E3IZX7_9TREE</name>
<evidence type="ECO:0000313" key="4">
    <source>
        <dbReference type="Proteomes" id="UP000094043"/>
    </source>
</evidence>
<dbReference type="EMBL" id="CP143784">
    <property type="protein sequence ID" value="WVN84881.1"/>
    <property type="molecule type" value="Genomic_DNA"/>
</dbReference>
<feature type="compositionally biased region" description="Polar residues" evidence="1">
    <location>
        <begin position="695"/>
        <end position="704"/>
    </location>
</feature>
<feature type="compositionally biased region" description="Polar residues" evidence="1">
    <location>
        <begin position="625"/>
        <end position="643"/>
    </location>
</feature>
<feature type="compositionally biased region" description="Low complexity" evidence="1">
    <location>
        <begin position="419"/>
        <end position="431"/>
    </location>
</feature>
<feature type="region of interest" description="Disordered" evidence="1">
    <location>
        <begin position="780"/>
        <end position="800"/>
    </location>
</feature>
<feature type="compositionally biased region" description="Polar residues" evidence="1">
    <location>
        <begin position="580"/>
        <end position="594"/>
    </location>
</feature>
<feature type="compositionally biased region" description="Low complexity" evidence="1">
    <location>
        <begin position="780"/>
        <end position="790"/>
    </location>
</feature>
<evidence type="ECO:0000313" key="3">
    <source>
        <dbReference type="EMBL" id="WVN84881.1"/>
    </source>
</evidence>
<keyword evidence="4" id="KW-1185">Reference proteome</keyword>
<feature type="region of interest" description="Disordered" evidence="1">
    <location>
        <begin position="131"/>
        <end position="217"/>
    </location>
</feature>
<keyword evidence="2" id="KW-1133">Transmembrane helix</keyword>
<feature type="region of interest" description="Disordered" evidence="1">
    <location>
        <begin position="830"/>
        <end position="856"/>
    </location>
</feature>
<feature type="compositionally biased region" description="Polar residues" evidence="1">
    <location>
        <begin position="497"/>
        <end position="513"/>
    </location>
</feature>
<organism evidence="3 4">
    <name type="scientific">Cryptococcus depauperatus CBS 7841</name>
    <dbReference type="NCBI Taxonomy" id="1295531"/>
    <lineage>
        <taxon>Eukaryota</taxon>
        <taxon>Fungi</taxon>
        <taxon>Dikarya</taxon>
        <taxon>Basidiomycota</taxon>
        <taxon>Agaricomycotina</taxon>
        <taxon>Tremellomycetes</taxon>
        <taxon>Tremellales</taxon>
        <taxon>Cryptococcaceae</taxon>
        <taxon>Cryptococcus</taxon>
    </lineage>
</organism>
<feature type="region of interest" description="Disordered" evidence="1">
    <location>
        <begin position="370"/>
        <end position="396"/>
    </location>
</feature>
<evidence type="ECO:0000256" key="2">
    <source>
        <dbReference type="SAM" id="Phobius"/>
    </source>
</evidence>
<evidence type="ECO:0000256" key="1">
    <source>
        <dbReference type="SAM" id="MobiDB-lite"/>
    </source>
</evidence>
<reference evidence="3" key="3">
    <citation type="submission" date="2024-01" db="EMBL/GenBank/DDBJ databases">
        <authorList>
            <person name="Coelho M.A."/>
            <person name="David-Palma M."/>
            <person name="Shea T."/>
            <person name="Sun S."/>
            <person name="Cuomo C.A."/>
            <person name="Heitman J."/>
        </authorList>
    </citation>
    <scope>NUCLEOTIDE SEQUENCE</scope>
    <source>
        <strain evidence="3">CBS 7841</strain>
    </source>
</reference>
<feature type="compositionally biased region" description="Low complexity" evidence="1">
    <location>
        <begin position="135"/>
        <end position="215"/>
    </location>
</feature>
<sequence length="856" mass="91598">MLSDVYCRFRGVMGCGQLSEAEASAAVVSKEQEARWLGWKEEQAQDVGLDPSLPSEAGSRDTIDAIDTRQGHKMRAVLPNGQQLPDWMSLTTYVTEQGGIPITTASIVELPLTYYGPSIPLGPGWSYGGSVPPHSTTSKTTASSTARTRLTASRSATLSSSTESLQTSTSSPTSSNSRSSTSMLPLLSSSSKSVSTPTFSSSSTHALPTSSTLSTGTVVPSTTASLANLSTHHNLLAPLLAVLVPIGIALLILFIILCFYRRRRLDKDVGLFPWLFKPSQWVPVPAGPAVPSQKKPLSNKSKTSSHGIGGLKSPDERSALLPDFVAQHHRNSSSISGVNVSADNDEEMRNLVRQNQSLLQRLTVGLGWATPNSLHRSDVSSRRTSNGTAEKGMDTGRRILSGAMAAAEAAAVSLKRNSRSTTQPTSGTGSSVHRGEYERVLDDDQLFYKVPTETQSSRESAADTNTTSSSKQSKGSRWVNTQPILPEEVASHHESRPSMTFSVTVPETPGSKNLSEKDMDVVEFGKKTTMGGNKSMQKEKMKFPMPPGLEIYKHRNIGQELPNRASTSDDKISKKESRTSSESWHSAQSEQSAGYQAAPPPGSPLRRNELDYKHASLSVFGSVPATPTGTSFEHGNVSTSPHSALSHALKEPSPQKPIHPPSVFSTPERNPFPHRHQTSSKADDTINPIKRMFSRTPQSSTGSKSRVEHDSYHGQPLIDEASLKEGGGGVVPRGKRSVGEFGETLKRSQSVTASPVIVSPSQASLAHSSESASIYTSNLGSTLSQSRSGSSNGGGVTNTFREVKEAMKGDAVRGMRSQAEFIRASRIGVSFGEVPPLPSSETHSTGSSKQKAHDKT</sequence>
<feature type="compositionally biased region" description="Polar residues" evidence="1">
    <location>
        <begin position="839"/>
        <end position="849"/>
    </location>
</feature>